<accession>A0AAN7TJ43</accession>
<evidence type="ECO:0000259" key="5">
    <source>
        <dbReference type="Pfam" id="PF01979"/>
    </source>
</evidence>
<dbReference type="GO" id="GO:0008892">
    <property type="term" value="F:guanine deaminase activity"/>
    <property type="evidence" value="ECO:0007669"/>
    <property type="project" value="TreeGrafter"/>
</dbReference>
<dbReference type="EMBL" id="JAVRRL010000025">
    <property type="protein sequence ID" value="KAK5113273.1"/>
    <property type="molecule type" value="Genomic_DNA"/>
</dbReference>
<protein>
    <recommendedName>
        <fullName evidence="5">Amidohydrolase-related domain-containing protein</fullName>
    </recommendedName>
</protein>
<sequence>MVLRRTPETADEEAASQGLHIFTGRIIHSKSLTELEIIPQGAIGVLPDGRIAFLSREETNISNLQRKYARLHLDFTSATITHLKPSQFLFPGLIDCHLHAPQWPNLALGMDDTLRDWIEKYTDPMEASYSDTEKARRVYSDAVRTTLRLGSTTVAYNTTMHVEATNILTDCVLAAGQRAIMGKMCVTVGSTSGNWESSTEESLKGSEACIEYVLSKDSEGRLVRPCVQPRGGPYCPPDLMKGLGEQYAKYKRVYVQAHMCETEDDIERTLALHPPHSTYSDIYLANNLLHPRTILAHGIYLQPRDIQNILSAKAGIAHNPNSNTTLRDGHCPVRSLLEAGVKVGLGTDCSAGYMPSIHAAMRDASNVSRHLAMSRGDAKHVLRFEELVYLATMGGAAVLDMQDEIGNFEVGKWFDALVVDVEGVVGVERELWEWDSSRGDAEALVRKWVFCGDDRTVRRVFVGGRVVGGWDVGHVS</sequence>
<evidence type="ECO:0000256" key="4">
    <source>
        <dbReference type="ARBA" id="ARBA00022833"/>
    </source>
</evidence>
<evidence type="ECO:0000256" key="1">
    <source>
        <dbReference type="ARBA" id="ARBA00001947"/>
    </source>
</evidence>
<dbReference type="PANTHER" id="PTHR11271">
    <property type="entry name" value="GUANINE DEAMINASE"/>
    <property type="match status" value="1"/>
</dbReference>
<proteinExistence type="predicted"/>
<dbReference type="Gene3D" id="2.30.40.10">
    <property type="entry name" value="Urease, subunit C, domain 1"/>
    <property type="match status" value="1"/>
</dbReference>
<dbReference type="GO" id="GO:0008270">
    <property type="term" value="F:zinc ion binding"/>
    <property type="evidence" value="ECO:0007669"/>
    <property type="project" value="TreeGrafter"/>
</dbReference>
<dbReference type="AlphaFoldDB" id="A0AAN7TJ43"/>
<dbReference type="SUPFAM" id="SSF51556">
    <property type="entry name" value="Metallo-dependent hydrolases"/>
    <property type="match status" value="1"/>
</dbReference>
<reference evidence="6" key="1">
    <citation type="submission" date="2023-08" db="EMBL/GenBank/DDBJ databases">
        <title>Black Yeasts Isolated from many extreme environments.</title>
        <authorList>
            <person name="Coleine C."/>
            <person name="Stajich J.E."/>
            <person name="Selbmann L."/>
        </authorList>
    </citation>
    <scope>NUCLEOTIDE SEQUENCE</scope>
    <source>
        <strain evidence="6">CCFEE 5401</strain>
    </source>
</reference>
<dbReference type="InterPro" id="IPR006680">
    <property type="entry name" value="Amidohydro-rel"/>
</dbReference>
<evidence type="ECO:0000256" key="2">
    <source>
        <dbReference type="ARBA" id="ARBA00022723"/>
    </source>
</evidence>
<gene>
    <name evidence="6" type="ORF">LTR62_003610</name>
</gene>
<organism evidence="6 7">
    <name type="scientific">Meristemomyces frigidus</name>
    <dbReference type="NCBI Taxonomy" id="1508187"/>
    <lineage>
        <taxon>Eukaryota</taxon>
        <taxon>Fungi</taxon>
        <taxon>Dikarya</taxon>
        <taxon>Ascomycota</taxon>
        <taxon>Pezizomycotina</taxon>
        <taxon>Dothideomycetes</taxon>
        <taxon>Dothideomycetidae</taxon>
        <taxon>Mycosphaerellales</taxon>
        <taxon>Teratosphaeriaceae</taxon>
        <taxon>Meristemomyces</taxon>
    </lineage>
</organism>
<dbReference type="GO" id="GO:0005829">
    <property type="term" value="C:cytosol"/>
    <property type="evidence" value="ECO:0007669"/>
    <property type="project" value="TreeGrafter"/>
</dbReference>
<dbReference type="InterPro" id="IPR011059">
    <property type="entry name" value="Metal-dep_hydrolase_composite"/>
</dbReference>
<keyword evidence="2" id="KW-0479">Metal-binding</keyword>
<evidence type="ECO:0000313" key="6">
    <source>
        <dbReference type="EMBL" id="KAK5113273.1"/>
    </source>
</evidence>
<dbReference type="InterPro" id="IPR051607">
    <property type="entry name" value="Metallo-dep_hydrolases"/>
</dbReference>
<keyword evidence="3" id="KW-0378">Hydrolase</keyword>
<evidence type="ECO:0000313" key="7">
    <source>
        <dbReference type="Proteomes" id="UP001310890"/>
    </source>
</evidence>
<feature type="domain" description="Amidohydrolase-related" evidence="5">
    <location>
        <begin position="88"/>
        <end position="467"/>
    </location>
</feature>
<dbReference type="InterPro" id="IPR032466">
    <property type="entry name" value="Metal_Hydrolase"/>
</dbReference>
<evidence type="ECO:0000256" key="3">
    <source>
        <dbReference type="ARBA" id="ARBA00022801"/>
    </source>
</evidence>
<dbReference type="GO" id="GO:0046098">
    <property type="term" value="P:guanine metabolic process"/>
    <property type="evidence" value="ECO:0007669"/>
    <property type="project" value="TreeGrafter"/>
</dbReference>
<comment type="cofactor">
    <cofactor evidence="1">
        <name>Zn(2+)</name>
        <dbReference type="ChEBI" id="CHEBI:29105"/>
    </cofactor>
</comment>
<dbReference type="PANTHER" id="PTHR11271:SF6">
    <property type="entry name" value="GUANINE DEAMINASE"/>
    <property type="match status" value="1"/>
</dbReference>
<keyword evidence="4" id="KW-0862">Zinc</keyword>
<comment type="caution">
    <text evidence="6">The sequence shown here is derived from an EMBL/GenBank/DDBJ whole genome shotgun (WGS) entry which is preliminary data.</text>
</comment>
<name>A0AAN7TJ43_9PEZI</name>
<dbReference type="Proteomes" id="UP001310890">
    <property type="component" value="Unassembled WGS sequence"/>
</dbReference>
<dbReference type="Gene3D" id="3.20.20.140">
    <property type="entry name" value="Metal-dependent hydrolases"/>
    <property type="match status" value="1"/>
</dbReference>
<dbReference type="Pfam" id="PF01979">
    <property type="entry name" value="Amidohydro_1"/>
    <property type="match status" value="1"/>
</dbReference>